<evidence type="ECO:0000256" key="3">
    <source>
        <dbReference type="ARBA" id="ARBA00023239"/>
    </source>
</evidence>
<evidence type="ECO:0000313" key="6">
    <source>
        <dbReference type="Proteomes" id="UP000322110"/>
    </source>
</evidence>
<evidence type="ECO:0000259" key="4">
    <source>
        <dbReference type="Pfam" id="PF03328"/>
    </source>
</evidence>
<name>A0A5B2TFI2_9PROT</name>
<comment type="caution">
    <text evidence="5">The sequence shown here is derived from an EMBL/GenBank/DDBJ whole genome shotgun (WGS) entry which is preliminary data.</text>
</comment>
<keyword evidence="3" id="KW-0456">Lyase</keyword>
<dbReference type="GO" id="GO:0046872">
    <property type="term" value="F:metal ion binding"/>
    <property type="evidence" value="ECO:0007669"/>
    <property type="project" value="UniProtKB-KW"/>
</dbReference>
<dbReference type="OrthoDB" id="9802624at2"/>
<dbReference type="PANTHER" id="PTHR30502">
    <property type="entry name" value="2-KETO-3-DEOXY-L-RHAMNONATE ALDOLASE"/>
    <property type="match status" value="1"/>
</dbReference>
<dbReference type="InterPro" id="IPR040442">
    <property type="entry name" value="Pyrv_kinase-like_dom_sf"/>
</dbReference>
<proteinExistence type="inferred from homology"/>
<evidence type="ECO:0000313" key="5">
    <source>
        <dbReference type="EMBL" id="KAA2212929.1"/>
    </source>
</evidence>
<keyword evidence="2" id="KW-0479">Metal-binding</keyword>
<reference evidence="5 6" key="1">
    <citation type="journal article" date="2015" name="Int. J. Syst. Evol. Microbiol.">
        <title>Roseomonas oryzae sp. nov., isolated from paddy rhizosphere soil.</title>
        <authorList>
            <person name="Ramaprasad E.V."/>
            <person name="Sasikala Ch."/>
            <person name="Ramana Ch.V."/>
        </authorList>
    </citation>
    <scope>NUCLEOTIDE SEQUENCE [LARGE SCALE GENOMIC DNA]</scope>
    <source>
        <strain evidence="5 6">KCTC 42542</strain>
    </source>
</reference>
<accession>A0A5B2TFI2</accession>
<feature type="domain" description="HpcH/HpaI aldolase/citrate lyase" evidence="4">
    <location>
        <begin position="38"/>
        <end position="241"/>
    </location>
</feature>
<dbReference type="Gene3D" id="3.20.20.60">
    <property type="entry name" value="Phosphoenolpyruvate-binding domains"/>
    <property type="match status" value="1"/>
</dbReference>
<dbReference type="EMBL" id="VUKA01000005">
    <property type="protein sequence ID" value="KAA2212929.1"/>
    <property type="molecule type" value="Genomic_DNA"/>
</dbReference>
<dbReference type="InterPro" id="IPR050251">
    <property type="entry name" value="HpcH-HpaI_aldolase"/>
</dbReference>
<protein>
    <submittedName>
        <fullName evidence="5">2,4-dihydroxyhept-2-ene-1,7-dioic acid aldolase</fullName>
    </submittedName>
</protein>
<gene>
    <name evidence="5" type="ORF">F0Q34_12445</name>
</gene>
<dbReference type="Pfam" id="PF03328">
    <property type="entry name" value="HpcH_HpaI"/>
    <property type="match status" value="1"/>
</dbReference>
<dbReference type="Proteomes" id="UP000322110">
    <property type="component" value="Unassembled WGS sequence"/>
</dbReference>
<dbReference type="RefSeq" id="WP_149812545.1">
    <property type="nucleotide sequence ID" value="NZ_VUKA01000005.1"/>
</dbReference>
<dbReference type="InterPro" id="IPR005000">
    <property type="entry name" value="Aldolase/citrate-lyase_domain"/>
</dbReference>
<dbReference type="SUPFAM" id="SSF51621">
    <property type="entry name" value="Phosphoenolpyruvate/pyruvate domain"/>
    <property type="match status" value="1"/>
</dbReference>
<dbReference type="GO" id="GO:0016832">
    <property type="term" value="F:aldehyde-lyase activity"/>
    <property type="evidence" value="ECO:0007669"/>
    <property type="project" value="TreeGrafter"/>
</dbReference>
<organism evidence="5 6">
    <name type="scientific">Teichococcus oryzae</name>
    <dbReference type="NCBI Taxonomy" id="1608942"/>
    <lineage>
        <taxon>Bacteria</taxon>
        <taxon>Pseudomonadati</taxon>
        <taxon>Pseudomonadota</taxon>
        <taxon>Alphaproteobacteria</taxon>
        <taxon>Acetobacterales</taxon>
        <taxon>Roseomonadaceae</taxon>
        <taxon>Roseomonas</taxon>
    </lineage>
</organism>
<evidence type="ECO:0000256" key="1">
    <source>
        <dbReference type="ARBA" id="ARBA00005568"/>
    </source>
</evidence>
<comment type="similarity">
    <text evidence="1">Belongs to the HpcH/HpaI aldolase family.</text>
</comment>
<dbReference type="GO" id="GO:0005737">
    <property type="term" value="C:cytoplasm"/>
    <property type="evidence" value="ECO:0007669"/>
    <property type="project" value="TreeGrafter"/>
</dbReference>
<dbReference type="AlphaFoldDB" id="A0A5B2TFI2"/>
<dbReference type="PANTHER" id="PTHR30502:SF0">
    <property type="entry name" value="PHOSPHOENOLPYRUVATE CARBOXYLASE FAMILY PROTEIN"/>
    <property type="match status" value="1"/>
</dbReference>
<evidence type="ECO:0000256" key="2">
    <source>
        <dbReference type="ARBA" id="ARBA00022723"/>
    </source>
</evidence>
<dbReference type="InterPro" id="IPR015813">
    <property type="entry name" value="Pyrv/PenolPyrv_kinase-like_dom"/>
</dbReference>
<sequence length="279" mass="30468">MRRNKLRELLSAGQPTLGTHLLSTWPTLVELVGAAAAFDYVEFTAEYAPFDLHDLDNLGRALELKGLTGMIKVEQTQWTHQAMRAIGSGFQSVLFADIRTEADARACVAAVRAEAPGTGGRLGVGMRRDVGTVLEVGRPSYVQALNDVVIALMVEKAECVEDLERILSVPGIDMVQFGAADYSMSIGLAGQFTHPDVKKAERRTIELALRKGLHPRIELHDPDHAAAYIEMGVKHFCIGWDVRILHDWWSAKGRAMRAMLDLPAPQARGPQGGEGGGIY</sequence>
<keyword evidence="6" id="KW-1185">Reference proteome</keyword>